<dbReference type="EMBL" id="WFLM01000001">
    <property type="protein sequence ID" value="KAB8041112.1"/>
    <property type="molecule type" value="Genomic_DNA"/>
</dbReference>
<dbReference type="Pfam" id="PF12099">
    <property type="entry name" value="DUF3575"/>
    <property type="match status" value="1"/>
</dbReference>
<protein>
    <submittedName>
        <fullName evidence="3">DUF3575 domain-containing protein</fullName>
    </submittedName>
</protein>
<keyword evidence="2" id="KW-0732">Signal</keyword>
<feature type="signal peptide" evidence="2">
    <location>
        <begin position="1"/>
        <end position="26"/>
    </location>
</feature>
<keyword evidence="1" id="KW-1133">Transmembrane helix</keyword>
<name>A0A6N6W0B1_9BACT</name>
<sequence>MENKMKRRCLVAILLLFISYSFNLYAVEEEASPPPNIGFSLNLLGPIFGIYSLGVSSFLTSRVQIGINGTYFDTRSVDPKVTGWQTQVRMNYFFSPLYKSGFYLGVFGGFESVQVNNNSGSSNNYTDPIGGVIPGYRWSMTKKLDMLLGVMVGYMYGDVQISPELSFVYLF</sequence>
<evidence type="ECO:0000256" key="1">
    <source>
        <dbReference type="SAM" id="Phobius"/>
    </source>
</evidence>
<evidence type="ECO:0000256" key="2">
    <source>
        <dbReference type="SAM" id="SignalP"/>
    </source>
</evidence>
<proteinExistence type="predicted"/>
<keyword evidence="4" id="KW-1185">Reference proteome</keyword>
<dbReference type="AlphaFoldDB" id="A0A6N6W0B1"/>
<gene>
    <name evidence="3" type="ORF">GCL60_04005</name>
</gene>
<comment type="caution">
    <text evidence="3">The sequence shown here is derived from an EMBL/GenBank/DDBJ whole genome shotgun (WGS) entry which is preliminary data.</text>
</comment>
<accession>A0A6N6W0B1</accession>
<feature type="chain" id="PRO_5026654136" evidence="2">
    <location>
        <begin position="27"/>
        <end position="171"/>
    </location>
</feature>
<feature type="transmembrane region" description="Helical" evidence="1">
    <location>
        <begin position="36"/>
        <end position="59"/>
    </location>
</feature>
<organism evidence="3 4">
    <name type="scientific">Silvanigrella paludirubra</name>
    <dbReference type="NCBI Taxonomy" id="2499159"/>
    <lineage>
        <taxon>Bacteria</taxon>
        <taxon>Pseudomonadati</taxon>
        <taxon>Bdellovibrionota</taxon>
        <taxon>Oligoflexia</taxon>
        <taxon>Silvanigrellales</taxon>
        <taxon>Silvanigrellaceae</taxon>
        <taxon>Silvanigrella</taxon>
    </lineage>
</organism>
<keyword evidence="1" id="KW-0472">Membrane</keyword>
<evidence type="ECO:0000313" key="4">
    <source>
        <dbReference type="Proteomes" id="UP000437748"/>
    </source>
</evidence>
<keyword evidence="1" id="KW-0812">Transmembrane</keyword>
<dbReference type="Proteomes" id="UP000437748">
    <property type="component" value="Unassembled WGS sequence"/>
</dbReference>
<reference evidence="3 4" key="1">
    <citation type="submission" date="2019-10" db="EMBL/GenBank/DDBJ databases">
        <title>New species of Slilvanegrellaceae.</title>
        <authorList>
            <person name="Pitt A."/>
            <person name="Hahn M.W."/>
        </authorList>
    </citation>
    <scope>NUCLEOTIDE SEQUENCE [LARGE SCALE GENOMIC DNA]</scope>
    <source>
        <strain evidence="3 4">SP-Ram-0.45-NSY-1</strain>
    </source>
</reference>
<evidence type="ECO:0000313" key="3">
    <source>
        <dbReference type="EMBL" id="KAB8041112.1"/>
    </source>
</evidence>
<dbReference type="InterPro" id="IPR021958">
    <property type="entry name" value="DUF3575"/>
</dbReference>